<dbReference type="Pfam" id="PF02413">
    <property type="entry name" value="Caudo_TAP"/>
    <property type="match status" value="1"/>
</dbReference>
<evidence type="ECO:0000313" key="2">
    <source>
        <dbReference type="EMBL" id="AUH05312.1"/>
    </source>
</evidence>
<dbReference type="InterPro" id="IPR051220">
    <property type="entry name" value="TFA_Chaperone"/>
</dbReference>
<sequence>MTFKMSDAEQTVTVYSLRSDTNEFIGKGGIFIPAFTGLPANCTTVKPPETKDGFITIFDTENQKWLVSEDHRGEVVFGTEAGNEIVITEPGPYPAGTTLIAPANSWQKWDGTTWVDNVEAERDALTGEAHAKKNTLLKQANDAIATLQDAVSFDIAREEEKTLLVAWKKYRVLLSRVQPEDAPSIDWPVIPTL</sequence>
<dbReference type="EMBL" id="CP025084">
    <property type="protein sequence ID" value="AUH05312.1"/>
    <property type="molecule type" value="Genomic_DNA"/>
</dbReference>
<evidence type="ECO:0000313" key="4">
    <source>
        <dbReference type="Proteomes" id="UP000233778"/>
    </source>
</evidence>
<dbReference type="OrthoDB" id="8596093at2"/>
<dbReference type="Proteomes" id="UP000017700">
    <property type="component" value="Chromosome"/>
</dbReference>
<reference evidence="2" key="4">
    <citation type="submission" date="2017-11" db="EMBL/GenBank/DDBJ databases">
        <title>Complete genome sequence of Serratia sp. ATCC 39006.</title>
        <authorList>
            <person name="Hampton H.G."/>
            <person name="Jackson S.A."/>
            <person name="Jauregui R."/>
            <person name="Poulter G.T.M."/>
            <person name="Salmond G.P.C."/>
            <person name="Fineran P.C."/>
        </authorList>
    </citation>
    <scope>NUCLEOTIDE SEQUENCE</scope>
    <source>
        <strain evidence="2">ATCC 39006</strain>
    </source>
</reference>
<dbReference type="KEGG" id="sera:Ser39006_014930"/>
<protein>
    <submittedName>
        <fullName evidence="2">Tail fiber assembly protein</fullName>
    </submittedName>
</protein>
<dbReference type="InterPro" id="IPR003458">
    <property type="entry name" value="Phage_T4_Gp38_tail_assem"/>
</dbReference>
<reference evidence="2" key="2">
    <citation type="submission" date="2013-09" db="EMBL/GenBank/DDBJ databases">
        <authorList>
            <person name="Wang G."/>
            <person name="Yang Y."/>
            <person name="Su Y."/>
        </authorList>
    </citation>
    <scope>NUCLEOTIDE SEQUENCE</scope>
    <source>
        <strain evidence="2">ATCC 39006</strain>
    </source>
</reference>
<dbReference type="EMBL" id="CP025085">
    <property type="protein sequence ID" value="AUH00991.1"/>
    <property type="molecule type" value="Genomic_DNA"/>
</dbReference>
<dbReference type="RefSeq" id="WP_021015757.1">
    <property type="nucleotide sequence ID" value="NZ_CP025084.1"/>
</dbReference>
<accession>A0A2I5TL92</accession>
<evidence type="ECO:0000313" key="3">
    <source>
        <dbReference type="Proteomes" id="UP000017700"/>
    </source>
</evidence>
<proteinExistence type="predicted"/>
<organism evidence="2 3">
    <name type="scientific">Serratia sp. (strain ATCC 39006)</name>
    <name type="common">Prodigiosinella confusarubida</name>
    <dbReference type="NCBI Taxonomy" id="104623"/>
    <lineage>
        <taxon>Bacteria</taxon>
        <taxon>Pseudomonadati</taxon>
        <taxon>Pseudomonadota</taxon>
        <taxon>Gammaproteobacteria</taxon>
        <taxon>Enterobacterales</taxon>
        <taxon>Pectobacteriaceae</taxon>
        <taxon>Prodigiosinella</taxon>
    </lineage>
</organism>
<dbReference type="PANTHER" id="PTHR34413">
    <property type="entry name" value="PROPHAGE TAIL FIBER ASSEMBLY PROTEIN HOMOLOG TFAE-RELATED-RELATED"/>
    <property type="match status" value="1"/>
</dbReference>
<gene>
    <name evidence="1" type="ORF">CWC46_14925</name>
    <name evidence="2" type="ORF">Ser39006_014930</name>
</gene>
<reference evidence="2 3" key="1">
    <citation type="journal article" date="2013" name="Genome Announc.">
        <title>Draft genome sequence of Serratia sp. strain ATCC 39006, a model bacterium for analysis of the biosynthesis and regulation of prodigiosin, a carbapenem, and gas vesicles.</title>
        <authorList>
            <person name="Fineran P.C."/>
            <person name="Iglesias Cans M.C."/>
            <person name="Ramsay J.P."/>
            <person name="Wilf N.M."/>
            <person name="Cossyleon D."/>
            <person name="McNeil M.B."/>
            <person name="Williamson N.R."/>
            <person name="Monson R.E."/>
            <person name="Becher S.A."/>
            <person name="Stanton J.A."/>
            <person name="Brugger K."/>
            <person name="Brown S.D."/>
            <person name="Salmond G.P."/>
        </authorList>
    </citation>
    <scope>NUCLEOTIDE SEQUENCE [LARGE SCALE GENOMIC DNA]</scope>
    <source>
        <strain evidence="2">ATCC 39006</strain>
        <strain evidence="3">ATCC 39006 / SC 11482</strain>
    </source>
</reference>
<dbReference type="PANTHER" id="PTHR34413:SF2">
    <property type="entry name" value="PROPHAGE TAIL FIBER ASSEMBLY PROTEIN HOMOLOG TFAE-RELATED"/>
    <property type="match status" value="1"/>
</dbReference>
<dbReference type="AlphaFoldDB" id="A0A2I5TL92"/>
<dbReference type="KEGG" id="serq:CWC46_14925"/>
<dbReference type="STRING" id="104623.Ser39006_02493"/>
<dbReference type="Proteomes" id="UP000233778">
    <property type="component" value="Chromosome"/>
</dbReference>
<reference evidence="1 4" key="3">
    <citation type="submission" date="2017-11" db="EMBL/GenBank/DDBJ databases">
        <title>Complete genome sequence of Serratia sp. ATCC 39006 LacA.</title>
        <authorList>
            <person name="Hampton H.G."/>
            <person name="Jackson S.A."/>
            <person name="Jauregui R."/>
            <person name="Poulter G.T.M."/>
            <person name="Salmond G.P.C."/>
            <person name="Fineran P.C."/>
        </authorList>
    </citation>
    <scope>NUCLEOTIDE SEQUENCE [LARGE SCALE GENOMIC DNA]</scope>
    <source>
        <strain evidence="1 4">ATCC 39006</strain>
    </source>
</reference>
<keyword evidence="3" id="KW-1185">Reference proteome</keyword>
<evidence type="ECO:0000313" key="1">
    <source>
        <dbReference type="EMBL" id="AUH00991.1"/>
    </source>
</evidence>
<name>A0A2I5TL92_SERS3</name>